<feature type="region of interest" description="Disordered" evidence="1">
    <location>
        <begin position="210"/>
        <end position="306"/>
    </location>
</feature>
<organism evidence="2 3">
    <name type="scientific">Galendromus occidentalis</name>
    <name type="common">western predatory mite</name>
    <dbReference type="NCBI Taxonomy" id="34638"/>
    <lineage>
        <taxon>Eukaryota</taxon>
        <taxon>Metazoa</taxon>
        <taxon>Ecdysozoa</taxon>
        <taxon>Arthropoda</taxon>
        <taxon>Chelicerata</taxon>
        <taxon>Arachnida</taxon>
        <taxon>Acari</taxon>
        <taxon>Parasitiformes</taxon>
        <taxon>Mesostigmata</taxon>
        <taxon>Gamasina</taxon>
        <taxon>Phytoseioidea</taxon>
        <taxon>Phytoseiidae</taxon>
        <taxon>Typhlodrominae</taxon>
        <taxon>Galendromus</taxon>
    </lineage>
</organism>
<dbReference type="RefSeq" id="XP_003743148.1">
    <property type="nucleotide sequence ID" value="XM_003743100.1"/>
</dbReference>
<dbReference type="GeneID" id="100898123"/>
<proteinExistence type="predicted"/>
<accession>A0AAJ6QT75</accession>
<feature type="compositionally biased region" description="Low complexity" evidence="1">
    <location>
        <begin position="223"/>
        <end position="233"/>
    </location>
</feature>
<reference evidence="3" key="1">
    <citation type="submission" date="2025-08" db="UniProtKB">
        <authorList>
            <consortium name="RefSeq"/>
        </authorList>
    </citation>
    <scope>IDENTIFICATION</scope>
</reference>
<sequence>MDEKPSTSKSGDDFTFRRPLTPDEILLPITAIGKSDDGKNVPLSSLPEDIDPVVRHILSLQKYFDDVSQTLQESSEGEEGEWVHPRVPEEPVSRNCTLPGRGRKISDDLLWELGQNCVKVIAQMVGFSSAEVDALKMLVGAMFGLMSEICHQWRVRMDSTDREECPGEDEALNLALMTAGFPDGIGSVLSHVNWVRRERQRWLGKCIAMASGKRNPHGDKTSESSGAASASDPSSEKEQFSASGSAMEFESSRTSSKSPSAMDIGSGRSSAMDTAPPSPSDSAFHLPDQTQASGQSSADGREYLAR</sequence>
<name>A0AAJ6QT75_9ACAR</name>
<evidence type="ECO:0000313" key="3">
    <source>
        <dbReference type="RefSeq" id="XP_003743148.1"/>
    </source>
</evidence>
<evidence type="ECO:0000256" key="1">
    <source>
        <dbReference type="SAM" id="MobiDB-lite"/>
    </source>
</evidence>
<evidence type="ECO:0000313" key="2">
    <source>
        <dbReference type="Proteomes" id="UP000694867"/>
    </source>
</evidence>
<protein>
    <submittedName>
        <fullName evidence="3">Uncharacterized protein LOC100898123</fullName>
    </submittedName>
</protein>
<dbReference type="KEGG" id="goe:100898123"/>
<keyword evidence="2" id="KW-1185">Reference proteome</keyword>
<dbReference type="Proteomes" id="UP000694867">
    <property type="component" value="Unplaced"/>
</dbReference>
<feature type="compositionally biased region" description="Polar residues" evidence="1">
    <location>
        <begin position="288"/>
        <end position="298"/>
    </location>
</feature>
<gene>
    <name evidence="3" type="primary">LOC100898123</name>
</gene>
<dbReference type="AlphaFoldDB" id="A0AAJ6QT75"/>